<name>A0A9X9MPS8_BLUGR</name>
<evidence type="ECO:0000313" key="2">
    <source>
        <dbReference type="EMBL" id="VDB94677.1"/>
    </source>
</evidence>
<keyword evidence="3" id="KW-1185">Reference proteome</keyword>
<accession>A0A9X9MPS8</accession>
<sequence>MCFAGFVLSIYCLEWDVCSCYLDFTRQTGHGSICERMSKRSTVQCSIGQRYGSGRSSFFH</sequence>
<proteinExistence type="predicted"/>
<keyword evidence="1" id="KW-0732">Signal</keyword>
<gene>
    <name evidence="2" type="ORF">BGT96224V316_LOCUS8287</name>
</gene>
<protein>
    <submittedName>
        <fullName evidence="2">BgtTE-56117</fullName>
    </submittedName>
</protein>
<dbReference type="EMBL" id="LR026993">
    <property type="protein sequence ID" value="VDB94677.1"/>
    <property type="molecule type" value="Genomic_DNA"/>
</dbReference>
<evidence type="ECO:0000313" key="3">
    <source>
        <dbReference type="Proteomes" id="UP000324639"/>
    </source>
</evidence>
<dbReference type="AlphaFoldDB" id="A0A9X9MPS8"/>
<evidence type="ECO:0000256" key="1">
    <source>
        <dbReference type="SAM" id="SignalP"/>
    </source>
</evidence>
<feature type="chain" id="PRO_5040962865" evidence="1">
    <location>
        <begin position="21"/>
        <end position="60"/>
    </location>
</feature>
<feature type="signal peptide" evidence="1">
    <location>
        <begin position="1"/>
        <end position="20"/>
    </location>
</feature>
<reference evidence="2 3" key="1">
    <citation type="submission" date="2018-08" db="EMBL/GenBank/DDBJ databases">
        <authorList>
            <person name="Muller C M."/>
        </authorList>
    </citation>
    <scope>NUCLEOTIDE SEQUENCE [LARGE SCALE GENOMIC DNA]</scope>
</reference>
<organism evidence="2 3">
    <name type="scientific">Blumeria graminis f. sp. tritici</name>
    <dbReference type="NCBI Taxonomy" id="62690"/>
    <lineage>
        <taxon>Eukaryota</taxon>
        <taxon>Fungi</taxon>
        <taxon>Dikarya</taxon>
        <taxon>Ascomycota</taxon>
        <taxon>Pezizomycotina</taxon>
        <taxon>Leotiomycetes</taxon>
        <taxon>Erysiphales</taxon>
        <taxon>Erysiphaceae</taxon>
        <taxon>Blumeria</taxon>
    </lineage>
</organism>
<dbReference type="Proteomes" id="UP000324639">
    <property type="component" value="Chromosome Bgt_-10"/>
</dbReference>